<comment type="caution">
    <text evidence="1">The sequence shown here is derived from an EMBL/GenBank/DDBJ whole genome shotgun (WGS) entry which is preliminary data.</text>
</comment>
<dbReference type="EMBL" id="JAGFNK010001262">
    <property type="protein sequence ID" value="KAI9433104.1"/>
    <property type="molecule type" value="Genomic_DNA"/>
</dbReference>
<dbReference type="Proteomes" id="UP001207468">
    <property type="component" value="Unassembled WGS sequence"/>
</dbReference>
<keyword evidence="2" id="KW-1185">Reference proteome</keyword>
<accession>A0ACC0TQR3</accession>
<name>A0ACC0TQR3_9AGAM</name>
<proteinExistence type="predicted"/>
<gene>
    <name evidence="1" type="ORF">F5148DRAFT_1380535</name>
</gene>
<organism evidence="1 2">
    <name type="scientific">Russula earlei</name>
    <dbReference type="NCBI Taxonomy" id="71964"/>
    <lineage>
        <taxon>Eukaryota</taxon>
        <taxon>Fungi</taxon>
        <taxon>Dikarya</taxon>
        <taxon>Basidiomycota</taxon>
        <taxon>Agaricomycotina</taxon>
        <taxon>Agaricomycetes</taxon>
        <taxon>Russulales</taxon>
        <taxon>Russulaceae</taxon>
        <taxon>Russula</taxon>
    </lineage>
</organism>
<sequence length="425" mass="46623">MKHLTALAVVGIGFLAYVVYFDHRRRTDAKFRKRLRREKKKVDKSVAEATMSTSGPGAISGDAVLPTAEILAAMARIKDDRVPTTPEEREKYFMLQVEKGEQLCAQGPDFAVEAALAFFRALRVYPSPVELIMIFQNTVPEPIFKMVLEMMRLDVSDPPSSASLDEAPPSTLSEDDGIGYHEAFPPNRMGVSTKTVEVTDSSGGKALKRILVADKDFTAGEIIYDIDEGAALKPDRDPLASAYCSKECEARLKAESPTLLFGPEHAIPSELNPNQDSESAKKREDAQAAFDLFVRESGGMQVMLVARFIARQVVNETVKLLPRDHPSAPKPQAGDPEADGGGWTEKGHTLFDHMERVRYLKLSGKEGGTEQLRAILSANLPGLDDLYNAPEDVELTRIPDGTARQVGAGFYAVHQEKPPALARDN</sequence>
<reference evidence="1" key="1">
    <citation type="submission" date="2021-03" db="EMBL/GenBank/DDBJ databases">
        <title>Evolutionary priming and transition to the ectomycorrhizal habit in an iconic lineage of mushroom-forming fungi: is preadaptation a requirement?</title>
        <authorList>
            <consortium name="DOE Joint Genome Institute"/>
            <person name="Looney B.P."/>
            <person name="Miyauchi S."/>
            <person name="Morin E."/>
            <person name="Drula E."/>
            <person name="Courty P.E."/>
            <person name="Chicoki N."/>
            <person name="Fauchery L."/>
            <person name="Kohler A."/>
            <person name="Kuo A."/>
            <person name="LaButti K."/>
            <person name="Pangilinan J."/>
            <person name="Lipzen A."/>
            <person name="Riley R."/>
            <person name="Andreopoulos W."/>
            <person name="He G."/>
            <person name="Johnson J."/>
            <person name="Barry K.W."/>
            <person name="Grigoriev I.V."/>
            <person name="Nagy L."/>
            <person name="Hibbett D."/>
            <person name="Henrissat B."/>
            <person name="Matheny P.B."/>
            <person name="Labbe J."/>
            <person name="Martin A.F."/>
        </authorList>
    </citation>
    <scope>NUCLEOTIDE SEQUENCE</scope>
    <source>
        <strain evidence="1">BPL698</strain>
    </source>
</reference>
<evidence type="ECO:0000313" key="2">
    <source>
        <dbReference type="Proteomes" id="UP001207468"/>
    </source>
</evidence>
<evidence type="ECO:0000313" key="1">
    <source>
        <dbReference type="EMBL" id="KAI9433104.1"/>
    </source>
</evidence>
<protein>
    <submittedName>
        <fullName evidence="1">MAS20-domain-containing protein</fullName>
    </submittedName>
</protein>